<evidence type="ECO:0000256" key="3">
    <source>
        <dbReference type="SAM" id="SignalP"/>
    </source>
</evidence>
<keyword evidence="3" id="KW-0732">Signal</keyword>
<feature type="chain" id="PRO_5008060242" description="Secreted protein" evidence="3">
    <location>
        <begin position="23"/>
        <end position="573"/>
    </location>
</feature>
<evidence type="ECO:0000256" key="2">
    <source>
        <dbReference type="SAM" id="MobiDB-lite"/>
    </source>
</evidence>
<sequence length="573" mass="64731">MKVITFATIGGVLCLLAGNVLSSRRNSSVITQQDYIVGVFQDLEIIDNLHPPSTGILQALARLKPTIKNKASTSIENLRDSLAAYIEEVNRWILKCAGGSNACKSNIHVDVYQTKANCHIALELIEAVLSETSPKSHQPITLDDDPLYTKLFSLHNRIVNEALTTNRRENTPPLTQETAQVIKKLENDLSASTRELVLNKRDKEIGWLFNRLDPEKMYPNYKREWEARMLNATHPGTSNLPTEMIILLNKINQLEKILHEIDIILIQIHKKKKPSIKKVFGEVCMILNLTPQLFTQHSMEQHLKPVCNLLLLSHGKYLNPEKKNLITHYDGDCLHPWAFQGLPKTLAKIVIISKLRYFVATLVTKLLELITQDQLQPSIAHINKLRALNDAVVAFGYAEFALSTLIHKQSQVKKRATMFKTNSRYKGVLLYIARHCLSAIDISLPASDVIEQAFSCYTVTNNPKAYQTALITFICTFQIFPKAYPSQSLSKVKQNQANYQDYAVLWLLYEPCQNLLRTATGAVSCFDTFIYASMASLRNHHATKNELRGFINNQSNQNPSSRSPSRLATPRDG</sequence>
<feature type="region of interest" description="Disordered" evidence="2">
    <location>
        <begin position="551"/>
        <end position="573"/>
    </location>
</feature>
<evidence type="ECO:0008006" key="6">
    <source>
        <dbReference type="Google" id="ProtNLM"/>
    </source>
</evidence>
<name>A0A177EAB2_9MICR</name>
<dbReference type="VEuPathDB" id="MicrosporidiaDB:NEDG_01006"/>
<gene>
    <name evidence="4" type="ORF">NEDG_01006</name>
</gene>
<comment type="caution">
    <text evidence="4">The sequence shown here is derived from an EMBL/GenBank/DDBJ whole genome shotgun (WGS) entry which is preliminary data.</text>
</comment>
<protein>
    <recommendedName>
        <fullName evidence="6">Secreted protein</fullName>
    </recommendedName>
</protein>
<dbReference type="Proteomes" id="UP000185944">
    <property type="component" value="Unassembled WGS sequence"/>
</dbReference>
<dbReference type="RefSeq" id="XP_067543612.1">
    <property type="nucleotide sequence ID" value="XM_067688424.1"/>
</dbReference>
<reference evidence="4 5" key="1">
    <citation type="submission" date="2016-02" db="EMBL/GenBank/DDBJ databases">
        <title>Discovery of a natural microsporidian pathogen with a broad tissue tropism in Caenorhabditis elegans.</title>
        <authorList>
            <person name="Luallen R.J."/>
            <person name="Reinke A.W."/>
            <person name="Tong L."/>
            <person name="Botts M.R."/>
            <person name="Felix M.-A."/>
            <person name="Troemel E.R."/>
        </authorList>
    </citation>
    <scope>NUCLEOTIDE SEQUENCE [LARGE SCALE GENOMIC DNA]</scope>
    <source>
        <strain evidence="4 5">JUm2807</strain>
    </source>
</reference>
<keyword evidence="1" id="KW-0175">Coiled coil</keyword>
<evidence type="ECO:0000313" key="5">
    <source>
        <dbReference type="Proteomes" id="UP000185944"/>
    </source>
</evidence>
<proteinExistence type="predicted"/>
<feature type="compositionally biased region" description="Low complexity" evidence="2">
    <location>
        <begin position="552"/>
        <end position="566"/>
    </location>
</feature>
<dbReference type="AlphaFoldDB" id="A0A177EAB2"/>
<dbReference type="GeneID" id="93647356"/>
<keyword evidence="5" id="KW-1185">Reference proteome</keyword>
<dbReference type="EMBL" id="LTDL01000042">
    <property type="protein sequence ID" value="OAG28867.1"/>
    <property type="molecule type" value="Genomic_DNA"/>
</dbReference>
<evidence type="ECO:0000256" key="1">
    <source>
        <dbReference type="SAM" id="Coils"/>
    </source>
</evidence>
<feature type="signal peptide" evidence="3">
    <location>
        <begin position="1"/>
        <end position="22"/>
    </location>
</feature>
<feature type="coiled-coil region" evidence="1">
    <location>
        <begin position="68"/>
        <end position="95"/>
    </location>
</feature>
<organism evidence="4 5">
    <name type="scientific">Nematocida displodere</name>
    <dbReference type="NCBI Taxonomy" id="1805483"/>
    <lineage>
        <taxon>Eukaryota</taxon>
        <taxon>Fungi</taxon>
        <taxon>Fungi incertae sedis</taxon>
        <taxon>Microsporidia</taxon>
        <taxon>Nematocida</taxon>
    </lineage>
</organism>
<accession>A0A177EAB2</accession>
<evidence type="ECO:0000313" key="4">
    <source>
        <dbReference type="EMBL" id="OAG28867.1"/>
    </source>
</evidence>